<gene>
    <name evidence="9" type="ORF">RM877_17450</name>
</gene>
<proteinExistence type="inferred from homology"/>
<keyword evidence="3 7" id="KW-0808">Transferase</keyword>
<comment type="similarity">
    <text evidence="2 7">Belongs to the FPP/GGPP synthase family.</text>
</comment>
<evidence type="ECO:0000256" key="2">
    <source>
        <dbReference type="ARBA" id="ARBA00006706"/>
    </source>
</evidence>
<sequence>MSDVRAVDDDVTGAVRRTLTVLLAEREAAARAVDPLFAGDLAARVSRFTVSGGKFGRSRLLWWAGRACGAPGAGAPPGVDSVLRVAAALELIQTCALVHDDVMDAAPVRRGRPALHADVSAQYTESAPGPRGARLGEASAILAGDLALAWADDVVAETDLPPGTARRVRELWRAMRTEMIAGQYLDVHGEATAGRSVDRALRAACLKSARYSVEHPLALGAALAGADRSTTAALRTAGRCVGLAFQLRDDLLDAFGDPRVTGKPTGDDIRAGKPTYLAALAHTRASAASDASSVAVLDATLGRLDASDAEVERVRRVFVSTGARDAVEAAIHRLTARGLRHLDTAGLRPGGRERLAALLRAVASAPRAPDTATPAGPPPAVATGTPTPGAAPEAGTAAPSRTAPGSASGPPAPGTPPRVAEAGRDPRPGQPAARLRAAPHSTAAPGEHPPPPGSPSAGPEADSGPPGTGGPPPRAPRFDVSGGEACP</sequence>
<evidence type="ECO:0000256" key="4">
    <source>
        <dbReference type="ARBA" id="ARBA00022723"/>
    </source>
</evidence>
<dbReference type="GO" id="GO:0046872">
    <property type="term" value="F:metal ion binding"/>
    <property type="evidence" value="ECO:0007669"/>
    <property type="project" value="UniProtKB-KW"/>
</dbReference>
<dbReference type="Gene3D" id="1.10.600.10">
    <property type="entry name" value="Farnesyl Diphosphate Synthase"/>
    <property type="match status" value="1"/>
</dbReference>
<comment type="caution">
    <text evidence="9">The sequence shown here is derived from an EMBL/GenBank/DDBJ whole genome shotgun (WGS) entry which is preliminary data.</text>
</comment>
<protein>
    <submittedName>
        <fullName evidence="9">Polyprenyl synthetase family protein</fullName>
    </submittedName>
</protein>
<dbReference type="RefSeq" id="WP_093828013.1">
    <property type="nucleotide sequence ID" value="NZ_JAVRES010000007.1"/>
</dbReference>
<evidence type="ECO:0000313" key="9">
    <source>
        <dbReference type="EMBL" id="MDT0436470.1"/>
    </source>
</evidence>
<evidence type="ECO:0000256" key="5">
    <source>
        <dbReference type="ARBA" id="ARBA00022842"/>
    </source>
</evidence>
<evidence type="ECO:0000256" key="3">
    <source>
        <dbReference type="ARBA" id="ARBA00022679"/>
    </source>
</evidence>
<dbReference type="PANTHER" id="PTHR43281:SF1">
    <property type="entry name" value="FARNESYL DIPHOSPHATE SYNTHASE"/>
    <property type="match status" value="1"/>
</dbReference>
<feature type="compositionally biased region" description="Low complexity" evidence="8">
    <location>
        <begin position="455"/>
        <end position="465"/>
    </location>
</feature>
<dbReference type="InterPro" id="IPR033749">
    <property type="entry name" value="Polyprenyl_synt_CS"/>
</dbReference>
<dbReference type="AlphaFoldDB" id="A0ABD5EQ70"/>
<keyword evidence="10" id="KW-1185">Reference proteome</keyword>
<keyword evidence="4" id="KW-0479">Metal-binding</keyword>
<name>A0ABD5EQ70_9ACTN</name>
<dbReference type="InterPro" id="IPR000092">
    <property type="entry name" value="Polyprenyl_synt"/>
</dbReference>
<keyword evidence="6" id="KW-0414">Isoprene biosynthesis</keyword>
<evidence type="ECO:0000256" key="6">
    <source>
        <dbReference type="ARBA" id="ARBA00023229"/>
    </source>
</evidence>
<organism evidence="9 10">
    <name type="scientific">Streptomyces doudnae</name>
    <dbReference type="NCBI Taxonomy" id="3075536"/>
    <lineage>
        <taxon>Bacteria</taxon>
        <taxon>Bacillati</taxon>
        <taxon>Actinomycetota</taxon>
        <taxon>Actinomycetes</taxon>
        <taxon>Kitasatosporales</taxon>
        <taxon>Streptomycetaceae</taxon>
        <taxon>Streptomyces</taxon>
    </lineage>
</organism>
<evidence type="ECO:0000313" key="10">
    <source>
        <dbReference type="Proteomes" id="UP001183535"/>
    </source>
</evidence>
<feature type="compositionally biased region" description="Low complexity" evidence="8">
    <location>
        <begin position="381"/>
        <end position="409"/>
    </location>
</feature>
<dbReference type="EMBL" id="JAVRES010000007">
    <property type="protein sequence ID" value="MDT0436470.1"/>
    <property type="molecule type" value="Genomic_DNA"/>
</dbReference>
<dbReference type="SUPFAM" id="SSF48576">
    <property type="entry name" value="Terpenoid synthases"/>
    <property type="match status" value="1"/>
</dbReference>
<evidence type="ECO:0000256" key="1">
    <source>
        <dbReference type="ARBA" id="ARBA00001946"/>
    </source>
</evidence>
<accession>A0ABD5EQ70</accession>
<dbReference type="Pfam" id="PF00348">
    <property type="entry name" value="polyprenyl_synt"/>
    <property type="match status" value="1"/>
</dbReference>
<reference evidence="10" key="1">
    <citation type="submission" date="2023-07" db="EMBL/GenBank/DDBJ databases">
        <title>30 novel species of actinomycetes from the DSMZ collection.</title>
        <authorList>
            <person name="Nouioui I."/>
        </authorList>
    </citation>
    <scope>NUCLEOTIDE SEQUENCE [LARGE SCALE GENOMIC DNA]</scope>
    <source>
        <strain evidence="10">DSM 41981</strain>
    </source>
</reference>
<dbReference type="SFLD" id="SFLDS00005">
    <property type="entry name" value="Isoprenoid_Synthase_Type_I"/>
    <property type="match status" value="1"/>
</dbReference>
<evidence type="ECO:0000256" key="8">
    <source>
        <dbReference type="SAM" id="MobiDB-lite"/>
    </source>
</evidence>
<comment type="cofactor">
    <cofactor evidence="1">
        <name>Mg(2+)</name>
        <dbReference type="ChEBI" id="CHEBI:18420"/>
    </cofactor>
</comment>
<keyword evidence="5" id="KW-0460">Magnesium</keyword>
<dbReference type="CDD" id="cd00685">
    <property type="entry name" value="Trans_IPPS_HT"/>
    <property type="match status" value="1"/>
</dbReference>
<dbReference type="PANTHER" id="PTHR43281">
    <property type="entry name" value="FARNESYL DIPHOSPHATE SYNTHASE"/>
    <property type="match status" value="1"/>
</dbReference>
<dbReference type="GO" id="GO:0008299">
    <property type="term" value="P:isoprenoid biosynthetic process"/>
    <property type="evidence" value="ECO:0007669"/>
    <property type="project" value="UniProtKB-KW"/>
</dbReference>
<dbReference type="PROSITE" id="PS00444">
    <property type="entry name" value="POLYPRENYL_SYNTHASE_2"/>
    <property type="match status" value="1"/>
</dbReference>
<dbReference type="GO" id="GO:0016740">
    <property type="term" value="F:transferase activity"/>
    <property type="evidence" value="ECO:0007669"/>
    <property type="project" value="UniProtKB-KW"/>
</dbReference>
<evidence type="ECO:0000256" key="7">
    <source>
        <dbReference type="RuleBase" id="RU004466"/>
    </source>
</evidence>
<feature type="region of interest" description="Disordered" evidence="8">
    <location>
        <begin position="366"/>
        <end position="487"/>
    </location>
</feature>
<dbReference type="PROSITE" id="PS00723">
    <property type="entry name" value="POLYPRENYL_SYNTHASE_1"/>
    <property type="match status" value="1"/>
</dbReference>
<dbReference type="Proteomes" id="UP001183535">
    <property type="component" value="Unassembled WGS sequence"/>
</dbReference>
<dbReference type="InterPro" id="IPR008949">
    <property type="entry name" value="Isoprenoid_synthase_dom_sf"/>
</dbReference>